<evidence type="ECO:0000313" key="7">
    <source>
        <dbReference type="Proteomes" id="UP000238413"/>
    </source>
</evidence>
<dbReference type="InterPro" id="IPR003331">
    <property type="entry name" value="UDP_GlcNAc_Epimerase_2_dom"/>
</dbReference>
<organism evidence="6 7">
    <name type="scientific">Streptomyces dengpaensis</name>
    <dbReference type="NCBI Taxonomy" id="2049881"/>
    <lineage>
        <taxon>Bacteria</taxon>
        <taxon>Bacillati</taxon>
        <taxon>Actinomycetota</taxon>
        <taxon>Actinomycetes</taxon>
        <taxon>Kitasatosporales</taxon>
        <taxon>Streptomycetaceae</taxon>
        <taxon>Streptomyces</taxon>
    </lineage>
</organism>
<protein>
    <recommendedName>
        <fullName evidence="3">UDP-N-acetylglucosamine 2-epimerase (non-hydrolyzing)</fullName>
        <ecNumber evidence="3">5.1.3.14</ecNumber>
    </recommendedName>
</protein>
<evidence type="ECO:0000256" key="1">
    <source>
        <dbReference type="ARBA" id="ARBA00023235"/>
    </source>
</evidence>
<proteinExistence type="inferred from homology"/>
<dbReference type="Gene3D" id="3.40.50.2000">
    <property type="entry name" value="Glycogen Phosphorylase B"/>
    <property type="match status" value="2"/>
</dbReference>
<dbReference type="PANTHER" id="PTHR43174">
    <property type="entry name" value="UDP-N-ACETYLGLUCOSAMINE 2-EPIMERASE"/>
    <property type="match status" value="1"/>
</dbReference>
<evidence type="ECO:0000313" key="6">
    <source>
        <dbReference type="EMBL" id="AVH58690.1"/>
    </source>
</evidence>
<evidence type="ECO:0000259" key="5">
    <source>
        <dbReference type="Pfam" id="PF02350"/>
    </source>
</evidence>
<feature type="domain" description="UDP-N-acetylglucosamine 2-epimerase" evidence="5">
    <location>
        <begin position="24"/>
        <end position="371"/>
    </location>
</feature>
<keyword evidence="7" id="KW-1185">Reference proteome</keyword>
<dbReference type="RefSeq" id="WP_099499340.1">
    <property type="nucleotide sequence ID" value="NZ_CP026652.1"/>
</dbReference>
<dbReference type="PANTHER" id="PTHR43174:SF2">
    <property type="entry name" value="UDP-N-ACETYLGLUCOSAMINE 2-EPIMERASE"/>
    <property type="match status" value="1"/>
</dbReference>
<evidence type="ECO:0000256" key="4">
    <source>
        <dbReference type="RuleBase" id="RU003513"/>
    </source>
</evidence>
<sequence length="396" mass="42699">MARVLAIYGTRPEAVKVAPVVKSLRDSGRHEPVVAVTGQHPHLVDQIHRTLQVGADLDLRAFEPGQPLASMTARVIERASAAIAEVQPELVLVQGDTTSAFAAGMAAFYADVPLVHLEAGLRTGSRRTPFPEEMNRSLLGWITDLHLAPTVAAKQNLVGEGVADDRVVVTGNTVIDALQEVLRISPPLQDRWLAEILTGAIDRVRRPGIVTVTTHRRESWGAPMEEIFAAVSALARRYPDHRFVIPLHPNPLVRGAARTHLARRPNLHTLEPLCYPDFCRLMAASTIVMTDSGGVQEEAPSLGVPVVVLRDTTERREAVTAGTAVLAGTRASAIIQCFSELVEDEERYGRMARSVNPYGDGHAAPRCVAAIDALTGCGERLPDFVPEPVSALVAGL</sequence>
<dbReference type="CDD" id="cd03786">
    <property type="entry name" value="GTB_UDP-GlcNAc_2-Epimerase"/>
    <property type="match status" value="1"/>
</dbReference>
<accession>A0ABM6SVJ4</accession>
<dbReference type="EMBL" id="CP026652">
    <property type="protein sequence ID" value="AVH58690.1"/>
    <property type="molecule type" value="Genomic_DNA"/>
</dbReference>
<name>A0ABM6SVJ4_9ACTN</name>
<keyword evidence="1 4" id="KW-0413">Isomerase</keyword>
<comment type="similarity">
    <text evidence="2 4">Belongs to the UDP-N-acetylglucosamine 2-epimerase family.</text>
</comment>
<evidence type="ECO:0000256" key="3">
    <source>
        <dbReference type="ARBA" id="ARBA00038858"/>
    </source>
</evidence>
<evidence type="ECO:0000256" key="2">
    <source>
        <dbReference type="ARBA" id="ARBA00038209"/>
    </source>
</evidence>
<reference evidence="6 7" key="1">
    <citation type="submission" date="2018-02" db="EMBL/GenBank/DDBJ databases">
        <title>Complete genome sequence of Streptomyces dengpaensis, the producer of angucyclines.</title>
        <authorList>
            <person name="Yumei L."/>
        </authorList>
    </citation>
    <scope>NUCLEOTIDE SEQUENCE [LARGE SCALE GENOMIC DNA]</scope>
    <source>
        <strain evidence="6 7">XZHG99</strain>
    </source>
</reference>
<dbReference type="Pfam" id="PF02350">
    <property type="entry name" value="Epimerase_2"/>
    <property type="match status" value="1"/>
</dbReference>
<dbReference type="Proteomes" id="UP000238413">
    <property type="component" value="Chromosome"/>
</dbReference>
<dbReference type="InterPro" id="IPR029767">
    <property type="entry name" value="WecB-like"/>
</dbReference>
<gene>
    <name evidence="6" type="ORF">C4B68_26265</name>
</gene>
<dbReference type="NCBIfam" id="TIGR00236">
    <property type="entry name" value="wecB"/>
    <property type="match status" value="1"/>
</dbReference>
<dbReference type="SUPFAM" id="SSF53756">
    <property type="entry name" value="UDP-Glycosyltransferase/glycogen phosphorylase"/>
    <property type="match status" value="1"/>
</dbReference>
<dbReference type="EC" id="5.1.3.14" evidence="3"/>